<comment type="caution">
    <text evidence="4">The sequence shown here is derived from an EMBL/GenBank/DDBJ whole genome shotgun (WGS) entry which is preliminary data.</text>
</comment>
<protein>
    <recommendedName>
        <fullName evidence="6">MalT-like TPR region domain-containing protein</fullName>
    </recommendedName>
</protein>
<dbReference type="SUPFAM" id="SSF48452">
    <property type="entry name" value="TPR-like"/>
    <property type="match status" value="2"/>
</dbReference>
<dbReference type="PROSITE" id="PS50005">
    <property type="entry name" value="TPR"/>
    <property type="match status" value="1"/>
</dbReference>
<organism evidence="4 5">
    <name type="scientific">Thelonectria olida</name>
    <dbReference type="NCBI Taxonomy" id="1576542"/>
    <lineage>
        <taxon>Eukaryota</taxon>
        <taxon>Fungi</taxon>
        <taxon>Dikarya</taxon>
        <taxon>Ascomycota</taxon>
        <taxon>Pezizomycotina</taxon>
        <taxon>Sordariomycetes</taxon>
        <taxon>Hypocreomycetidae</taxon>
        <taxon>Hypocreales</taxon>
        <taxon>Nectriaceae</taxon>
        <taxon>Thelonectria</taxon>
    </lineage>
</organism>
<keyword evidence="1" id="KW-0677">Repeat</keyword>
<evidence type="ECO:0000256" key="2">
    <source>
        <dbReference type="ARBA" id="ARBA00022803"/>
    </source>
</evidence>
<dbReference type="PANTHER" id="PTHR45641">
    <property type="entry name" value="TETRATRICOPEPTIDE REPEAT PROTEIN (AFU_ORTHOLOGUE AFUA_6G03870)"/>
    <property type="match status" value="1"/>
</dbReference>
<dbReference type="InterPro" id="IPR019734">
    <property type="entry name" value="TPR_rpt"/>
</dbReference>
<dbReference type="Proteomes" id="UP000777438">
    <property type="component" value="Unassembled WGS sequence"/>
</dbReference>
<reference evidence="4 5" key="1">
    <citation type="journal article" date="2021" name="Nat. Commun.">
        <title>Genetic determinants of endophytism in the Arabidopsis root mycobiome.</title>
        <authorList>
            <person name="Mesny F."/>
            <person name="Miyauchi S."/>
            <person name="Thiergart T."/>
            <person name="Pickel B."/>
            <person name="Atanasova L."/>
            <person name="Karlsson M."/>
            <person name="Huettel B."/>
            <person name="Barry K.W."/>
            <person name="Haridas S."/>
            <person name="Chen C."/>
            <person name="Bauer D."/>
            <person name="Andreopoulos W."/>
            <person name="Pangilinan J."/>
            <person name="LaButti K."/>
            <person name="Riley R."/>
            <person name="Lipzen A."/>
            <person name="Clum A."/>
            <person name="Drula E."/>
            <person name="Henrissat B."/>
            <person name="Kohler A."/>
            <person name="Grigoriev I.V."/>
            <person name="Martin F.M."/>
            <person name="Hacquard S."/>
        </authorList>
    </citation>
    <scope>NUCLEOTIDE SEQUENCE [LARGE SCALE GENOMIC DNA]</scope>
    <source>
        <strain evidence="4 5">MPI-CAGE-CH-0241</strain>
    </source>
</reference>
<gene>
    <name evidence="4" type="ORF">B0T10DRAFT_47545</name>
</gene>
<name>A0A9P8W3Q3_9HYPO</name>
<evidence type="ECO:0008006" key="6">
    <source>
        <dbReference type="Google" id="ProtNLM"/>
    </source>
</evidence>
<proteinExistence type="predicted"/>
<evidence type="ECO:0000256" key="1">
    <source>
        <dbReference type="ARBA" id="ARBA00022737"/>
    </source>
</evidence>
<dbReference type="AlphaFoldDB" id="A0A9P8W3Q3"/>
<evidence type="ECO:0000256" key="3">
    <source>
        <dbReference type="PROSITE-ProRule" id="PRU00339"/>
    </source>
</evidence>
<sequence>MHLAEKYKINSANLELWAELVFRSGTYLWEKEQFVLAKTFFEFGLRISSDIPGPIAAQAHRLLGHVYLDLAQPRAALDAYKKTLDLRENLDGPDSPPVADVCDSVACAYTEAGDVDQAFTYLDRATIIHNANDPRKITRTLAIRFMTCLHARQGDDALSAIRECWRLQNKTQTEIETSTYPKHSGDIMFLSRIFWAQGKKSEAKELASRTATMRRGTFGENGGPRVADSLFTVARMLADGGELFLAAKLLRQIITMSGNAPGMRTHLARAFWFCANVEAEIGADEKAVSELREQAD</sequence>
<keyword evidence="5" id="KW-1185">Reference proteome</keyword>
<dbReference type="InterPro" id="IPR011990">
    <property type="entry name" value="TPR-like_helical_dom_sf"/>
</dbReference>
<dbReference type="Pfam" id="PF13424">
    <property type="entry name" value="TPR_12"/>
    <property type="match status" value="1"/>
</dbReference>
<dbReference type="SMART" id="SM00028">
    <property type="entry name" value="TPR"/>
    <property type="match status" value="3"/>
</dbReference>
<dbReference type="PANTHER" id="PTHR45641:SF1">
    <property type="entry name" value="AAA+ ATPASE DOMAIN-CONTAINING PROTEIN"/>
    <property type="match status" value="1"/>
</dbReference>
<dbReference type="Gene3D" id="1.25.40.10">
    <property type="entry name" value="Tetratricopeptide repeat domain"/>
    <property type="match status" value="1"/>
</dbReference>
<dbReference type="OrthoDB" id="6161812at2759"/>
<dbReference type="EMBL" id="JAGPYM010000011">
    <property type="protein sequence ID" value="KAH6889142.1"/>
    <property type="molecule type" value="Genomic_DNA"/>
</dbReference>
<keyword evidence="2 3" id="KW-0802">TPR repeat</keyword>
<evidence type="ECO:0000313" key="4">
    <source>
        <dbReference type="EMBL" id="KAH6889142.1"/>
    </source>
</evidence>
<accession>A0A9P8W3Q3</accession>
<feature type="repeat" description="TPR" evidence="3">
    <location>
        <begin position="57"/>
        <end position="90"/>
    </location>
</feature>
<evidence type="ECO:0000313" key="5">
    <source>
        <dbReference type="Proteomes" id="UP000777438"/>
    </source>
</evidence>